<dbReference type="Proteomes" id="UP000197003">
    <property type="component" value="Chromosome"/>
</dbReference>
<organism evidence="2 3">
    <name type="scientific">Bdellovibrio bacteriovorus</name>
    <dbReference type="NCBI Taxonomy" id="959"/>
    <lineage>
        <taxon>Bacteria</taxon>
        <taxon>Pseudomonadati</taxon>
        <taxon>Bdellovibrionota</taxon>
        <taxon>Bdellovibrionia</taxon>
        <taxon>Bdellovibrionales</taxon>
        <taxon>Pseudobdellovibrionaceae</taxon>
        <taxon>Bdellovibrio</taxon>
    </lineage>
</organism>
<proteinExistence type="predicted"/>
<evidence type="ECO:0000313" key="3">
    <source>
        <dbReference type="Proteomes" id="UP000197003"/>
    </source>
</evidence>
<accession>A0A1Z3NBJ3</accession>
<evidence type="ECO:0000256" key="1">
    <source>
        <dbReference type="SAM" id="Phobius"/>
    </source>
</evidence>
<name>A0A1Z3NBJ3_BDEBC</name>
<dbReference type="EMBL" id="CP020946">
    <property type="protein sequence ID" value="ASD64816.1"/>
    <property type="molecule type" value="Genomic_DNA"/>
</dbReference>
<evidence type="ECO:0000313" key="2">
    <source>
        <dbReference type="EMBL" id="ASD64816.1"/>
    </source>
</evidence>
<protein>
    <submittedName>
        <fullName evidence="2">Uncharacterized protein</fullName>
    </submittedName>
</protein>
<dbReference type="AlphaFoldDB" id="A0A1Z3NBJ3"/>
<gene>
    <name evidence="2" type="ORF">B9G79_15230</name>
</gene>
<keyword evidence="1" id="KW-0812">Transmembrane</keyword>
<reference evidence="2 3" key="1">
    <citation type="submission" date="2017-04" db="EMBL/GenBank/DDBJ databases">
        <title>Whole genome sequence of Bdellovibrio bacteriovorus strain SSB218315.</title>
        <authorList>
            <person name="Oyedara O."/>
            <person name="Rodriguez-Perez M.A."/>
        </authorList>
    </citation>
    <scope>NUCLEOTIDE SEQUENCE [LARGE SCALE GENOMIC DNA]</scope>
    <source>
        <strain evidence="2 3">SSB218315</strain>
    </source>
</reference>
<sequence length="87" mass="9701">MNSNVRAWLLQNVQVPIWVVLVGVLMGVVLPSYASRYGHSLIFLVITCQFLRTEGVSPSLAKVNWALRLILGGLWVFGLAWSLYIGK</sequence>
<keyword evidence="1" id="KW-0472">Membrane</keyword>
<feature type="transmembrane region" description="Helical" evidence="1">
    <location>
        <begin position="65"/>
        <end position="85"/>
    </location>
</feature>
<keyword evidence="1" id="KW-1133">Transmembrane helix</keyword>
<feature type="transmembrane region" description="Helical" evidence="1">
    <location>
        <begin position="7"/>
        <end position="30"/>
    </location>
</feature>